<dbReference type="Proteomes" id="UP000676565">
    <property type="component" value="Unassembled WGS sequence"/>
</dbReference>
<feature type="domain" description="DUF3108" evidence="2">
    <location>
        <begin position="141"/>
        <end position="185"/>
    </location>
</feature>
<accession>A0ABS5BRD6</accession>
<organism evidence="3 4">
    <name type="scientific">Gemmata palustris</name>
    <dbReference type="NCBI Taxonomy" id="2822762"/>
    <lineage>
        <taxon>Bacteria</taxon>
        <taxon>Pseudomonadati</taxon>
        <taxon>Planctomycetota</taxon>
        <taxon>Planctomycetia</taxon>
        <taxon>Gemmatales</taxon>
        <taxon>Gemmataceae</taxon>
        <taxon>Gemmata</taxon>
    </lineage>
</organism>
<dbReference type="Pfam" id="PF21347">
    <property type="entry name" value="DUF3108_like"/>
    <property type="match status" value="1"/>
</dbReference>
<sequence>MVRPLAALLVVVALIGLAPAAPVPKHMMPKGPQFNYPTALGTKWVYVIEGGGEHTRVITRVEEKNGAKFVTIDWSAPAGRKPDQSVHVVTKDGVYIHAESGQAYDPPLLYFKLPYRAGDSWKSTFARPGLKVSTQTTAGPVEKIKVPAGEFSAVRVDVEMSFNGQGKQTRARWLANGIGMVKAEKSCVLKSFTLGKD</sequence>
<comment type="caution">
    <text evidence="3">The sequence shown here is derived from an EMBL/GenBank/DDBJ whole genome shotgun (WGS) entry which is preliminary data.</text>
</comment>
<dbReference type="Gene3D" id="2.40.360.20">
    <property type="match status" value="1"/>
</dbReference>
<dbReference type="InterPro" id="IPR049279">
    <property type="entry name" value="DUF3108-like"/>
</dbReference>
<keyword evidence="1" id="KW-0732">Signal</keyword>
<reference evidence="3 4" key="1">
    <citation type="submission" date="2021-04" db="EMBL/GenBank/DDBJ databases">
        <authorList>
            <person name="Ivanova A."/>
        </authorList>
    </citation>
    <scope>NUCLEOTIDE SEQUENCE [LARGE SCALE GENOMIC DNA]</scope>
    <source>
        <strain evidence="3 4">G18</strain>
    </source>
</reference>
<gene>
    <name evidence="3" type="ORF">J8F10_13450</name>
</gene>
<feature type="signal peptide" evidence="1">
    <location>
        <begin position="1"/>
        <end position="20"/>
    </location>
</feature>
<evidence type="ECO:0000313" key="4">
    <source>
        <dbReference type="Proteomes" id="UP000676565"/>
    </source>
</evidence>
<name>A0ABS5BRD6_9BACT</name>
<feature type="chain" id="PRO_5045206051" description="DUF3108 domain-containing protein" evidence="1">
    <location>
        <begin position="21"/>
        <end position="197"/>
    </location>
</feature>
<dbReference type="EMBL" id="JAGKQQ010000001">
    <property type="protein sequence ID" value="MBP3956290.1"/>
    <property type="molecule type" value="Genomic_DNA"/>
</dbReference>
<evidence type="ECO:0000313" key="3">
    <source>
        <dbReference type="EMBL" id="MBP3956290.1"/>
    </source>
</evidence>
<evidence type="ECO:0000259" key="2">
    <source>
        <dbReference type="Pfam" id="PF21347"/>
    </source>
</evidence>
<dbReference type="RefSeq" id="WP_210654310.1">
    <property type="nucleotide sequence ID" value="NZ_JAGKQQ010000001.1"/>
</dbReference>
<proteinExistence type="predicted"/>
<keyword evidence="4" id="KW-1185">Reference proteome</keyword>
<evidence type="ECO:0000256" key="1">
    <source>
        <dbReference type="SAM" id="SignalP"/>
    </source>
</evidence>
<protein>
    <recommendedName>
        <fullName evidence="2">DUF3108 domain-containing protein</fullName>
    </recommendedName>
</protein>